<protein>
    <submittedName>
        <fullName evidence="3">Nuclear transport factor 2 family protein</fullName>
    </submittedName>
</protein>
<dbReference type="KEGG" id="dtl:H8F01_15020"/>
<evidence type="ECO:0000313" key="3">
    <source>
        <dbReference type="EMBL" id="QNK00409.1"/>
    </source>
</evidence>
<evidence type="ECO:0000259" key="2">
    <source>
        <dbReference type="Pfam" id="PF14534"/>
    </source>
</evidence>
<dbReference type="InterPro" id="IPR027843">
    <property type="entry name" value="DUF4440"/>
</dbReference>
<dbReference type="SUPFAM" id="SSF54427">
    <property type="entry name" value="NTF2-like"/>
    <property type="match status" value="1"/>
</dbReference>
<dbReference type="Proteomes" id="UP000515873">
    <property type="component" value="Chromosome"/>
</dbReference>
<name>A0A7G8Q0V1_9GAMM</name>
<dbReference type="Gene3D" id="3.10.450.50">
    <property type="match status" value="1"/>
</dbReference>
<feature type="signal peptide" evidence="1">
    <location>
        <begin position="1"/>
        <end position="23"/>
    </location>
</feature>
<gene>
    <name evidence="3" type="ORF">H8F01_15020</name>
</gene>
<proteinExistence type="predicted"/>
<evidence type="ECO:0000256" key="1">
    <source>
        <dbReference type="SAM" id="SignalP"/>
    </source>
</evidence>
<dbReference type="RefSeq" id="WP_187055887.1">
    <property type="nucleotide sequence ID" value="NZ_CP060412.1"/>
</dbReference>
<evidence type="ECO:0000313" key="4">
    <source>
        <dbReference type="Proteomes" id="UP000515873"/>
    </source>
</evidence>
<sequence>MKYLVSAFLFALSVVASGFHAHAAEVSNDEQAVRSMEQSWLKAASTGDKAAMKQMLDDQYVERTPNGSIRTKADVLSAPPLPASAMQEIQILRVEVSGDTAVVLGTNQYRTNPSATAINFMYMDVFQRRDGAWRVIASQMSQQPPG</sequence>
<keyword evidence="4" id="KW-1185">Reference proteome</keyword>
<dbReference type="Pfam" id="PF14534">
    <property type="entry name" value="DUF4440"/>
    <property type="match status" value="1"/>
</dbReference>
<accession>A0A7G8Q0V1</accession>
<organism evidence="3 4">
    <name type="scientific">Dyella telluris</name>
    <dbReference type="NCBI Taxonomy" id="2763498"/>
    <lineage>
        <taxon>Bacteria</taxon>
        <taxon>Pseudomonadati</taxon>
        <taxon>Pseudomonadota</taxon>
        <taxon>Gammaproteobacteria</taxon>
        <taxon>Lysobacterales</taxon>
        <taxon>Rhodanobacteraceae</taxon>
        <taxon>Dyella</taxon>
    </lineage>
</organism>
<feature type="chain" id="PRO_5028824629" evidence="1">
    <location>
        <begin position="24"/>
        <end position="146"/>
    </location>
</feature>
<keyword evidence="1" id="KW-0732">Signal</keyword>
<dbReference type="AlphaFoldDB" id="A0A7G8Q0V1"/>
<dbReference type="InterPro" id="IPR032710">
    <property type="entry name" value="NTF2-like_dom_sf"/>
</dbReference>
<reference evidence="3 4" key="1">
    <citation type="submission" date="2020-08" db="EMBL/GenBank/DDBJ databases">
        <title>Dyella sp. G9 isolated from forest soil.</title>
        <authorList>
            <person name="Fu J."/>
            <person name="Qiu L."/>
        </authorList>
    </citation>
    <scope>NUCLEOTIDE SEQUENCE [LARGE SCALE GENOMIC DNA]</scope>
    <source>
        <strain evidence="3 4">G9</strain>
    </source>
</reference>
<dbReference type="EMBL" id="CP060412">
    <property type="protein sequence ID" value="QNK00409.1"/>
    <property type="molecule type" value="Genomic_DNA"/>
</dbReference>
<feature type="domain" description="DUF4440" evidence="2">
    <location>
        <begin position="33"/>
        <end position="135"/>
    </location>
</feature>